<dbReference type="InterPro" id="IPR045177">
    <property type="entry name" value="FDM1-5/IDN2"/>
</dbReference>
<organism evidence="5 6">
    <name type="scientific">Trifolium medium</name>
    <dbReference type="NCBI Taxonomy" id="97028"/>
    <lineage>
        <taxon>Eukaryota</taxon>
        <taxon>Viridiplantae</taxon>
        <taxon>Streptophyta</taxon>
        <taxon>Embryophyta</taxon>
        <taxon>Tracheophyta</taxon>
        <taxon>Spermatophyta</taxon>
        <taxon>Magnoliopsida</taxon>
        <taxon>eudicotyledons</taxon>
        <taxon>Gunneridae</taxon>
        <taxon>Pentapetalae</taxon>
        <taxon>rosids</taxon>
        <taxon>fabids</taxon>
        <taxon>Fabales</taxon>
        <taxon>Fabaceae</taxon>
        <taxon>Papilionoideae</taxon>
        <taxon>50 kb inversion clade</taxon>
        <taxon>NPAAA clade</taxon>
        <taxon>Hologalegina</taxon>
        <taxon>IRL clade</taxon>
        <taxon>Trifolieae</taxon>
        <taxon>Trifolium</taxon>
    </lineage>
</organism>
<keyword evidence="1" id="KW-0175">Coiled coil</keyword>
<comment type="caution">
    <text evidence="5">The sequence shown here is derived from an EMBL/GenBank/DDBJ whole genome shotgun (WGS) entry which is preliminary data.</text>
</comment>
<feature type="domain" description="Zinc finger-XS" evidence="4">
    <location>
        <begin position="38"/>
        <end position="76"/>
    </location>
</feature>
<dbReference type="InterPro" id="IPR005380">
    <property type="entry name" value="XS_domain"/>
</dbReference>
<evidence type="ECO:0000313" key="6">
    <source>
        <dbReference type="Proteomes" id="UP000265520"/>
    </source>
</evidence>
<evidence type="ECO:0000259" key="3">
    <source>
        <dbReference type="Pfam" id="PF03468"/>
    </source>
</evidence>
<proteinExistence type="predicted"/>
<dbReference type="Pfam" id="PF03470">
    <property type="entry name" value="zf-XS"/>
    <property type="match status" value="1"/>
</dbReference>
<evidence type="ECO:0000259" key="4">
    <source>
        <dbReference type="Pfam" id="PF03470"/>
    </source>
</evidence>
<gene>
    <name evidence="5" type="ORF">A2U01_0004490</name>
</gene>
<dbReference type="EMBL" id="LXQA010005559">
    <property type="protein sequence ID" value="MCH83664.1"/>
    <property type="molecule type" value="Genomic_DNA"/>
</dbReference>
<dbReference type="PANTHER" id="PTHR21596">
    <property type="entry name" value="RIBONUCLEASE P SUBUNIT P38"/>
    <property type="match status" value="1"/>
</dbReference>
<accession>A0A392MBP0</accession>
<evidence type="ECO:0000313" key="5">
    <source>
        <dbReference type="EMBL" id="MCH83664.1"/>
    </source>
</evidence>
<name>A0A392MBP0_9FABA</name>
<feature type="domain" description="XS" evidence="3">
    <location>
        <begin position="114"/>
        <end position="228"/>
    </location>
</feature>
<dbReference type="Pfam" id="PF03468">
    <property type="entry name" value="XS"/>
    <property type="match status" value="1"/>
</dbReference>
<dbReference type="Gene3D" id="3.30.70.2890">
    <property type="entry name" value="XS domain"/>
    <property type="match status" value="1"/>
</dbReference>
<keyword evidence="6" id="KW-1185">Reference proteome</keyword>
<dbReference type="AlphaFoldDB" id="A0A392MBP0"/>
<dbReference type="PANTHER" id="PTHR21596:SF23">
    <property type="entry name" value="FACTOR OF DNA METHYLATION 4"/>
    <property type="match status" value="1"/>
</dbReference>
<protein>
    <submittedName>
        <fullName evidence="5">Gene X-like protein</fullName>
    </submittedName>
</protein>
<keyword evidence="2" id="KW-0943">RNA-mediated gene silencing</keyword>
<evidence type="ECO:0000256" key="1">
    <source>
        <dbReference type="ARBA" id="ARBA00023054"/>
    </source>
</evidence>
<dbReference type="InterPro" id="IPR038588">
    <property type="entry name" value="XS_domain_sf"/>
</dbReference>
<dbReference type="InterPro" id="IPR005381">
    <property type="entry name" value="Znf-XS_domain"/>
</dbReference>
<reference evidence="5 6" key="1">
    <citation type="journal article" date="2018" name="Front. Plant Sci.">
        <title>Red Clover (Trifolium pratense) and Zigzag Clover (T. medium) - A Picture of Genomic Similarities and Differences.</title>
        <authorList>
            <person name="Dluhosova J."/>
            <person name="Istvanek J."/>
            <person name="Nedelnik J."/>
            <person name="Repkova J."/>
        </authorList>
    </citation>
    <scope>NUCLEOTIDE SEQUENCE [LARGE SCALE GENOMIC DNA]</scope>
    <source>
        <strain evidence="6">cv. 10/8</strain>
        <tissue evidence="5">Leaf</tissue>
    </source>
</reference>
<sequence>MNPESEHTGKFDLDEYDKLEKGFYPLKRKGSTSTKYRCPFCWNQYCYSLSDLRKHAAGIKGDTGKKAEDRAKHSALERYIGSLAVKTGQNKSAVVKTSLNIAENQSSDVICAGDELFVWPWKVILANNVEKFDPERSKYVRKSDDEIKEELLLKGFKPLKVIVLWNNEGQTPLAIVEFGLEWDDFHNAVRLERRFQDEHYGKKDYLKFKNQYKGDRLYGWMARVGDFENFEDEFGRYL</sequence>
<dbReference type="Proteomes" id="UP000265520">
    <property type="component" value="Unassembled WGS sequence"/>
</dbReference>
<dbReference type="GO" id="GO:0080188">
    <property type="term" value="P:gene silencing by siRNA-directed DNA methylation"/>
    <property type="evidence" value="ECO:0007669"/>
    <property type="project" value="InterPro"/>
</dbReference>
<evidence type="ECO:0000256" key="2">
    <source>
        <dbReference type="ARBA" id="ARBA00023158"/>
    </source>
</evidence>